<dbReference type="GO" id="GO:0005829">
    <property type="term" value="C:cytosol"/>
    <property type="evidence" value="ECO:0007669"/>
    <property type="project" value="TreeGrafter"/>
</dbReference>
<evidence type="ECO:0000256" key="15">
    <source>
        <dbReference type="SAM" id="MobiDB-lite"/>
    </source>
</evidence>
<dbReference type="InterPro" id="IPR029028">
    <property type="entry name" value="Alpha/beta_knot_MTases"/>
</dbReference>
<dbReference type="InterPro" id="IPR002649">
    <property type="entry name" value="tRNA_m1G_MeTrfase_TrmD"/>
</dbReference>
<accession>A0A0F9F5Y2</accession>
<dbReference type="Gene3D" id="3.40.1280.10">
    <property type="match status" value="1"/>
</dbReference>
<evidence type="ECO:0000256" key="8">
    <source>
        <dbReference type="ARBA" id="ARBA00022603"/>
    </source>
</evidence>
<evidence type="ECO:0000259" key="16">
    <source>
        <dbReference type="Pfam" id="PF01746"/>
    </source>
</evidence>
<proteinExistence type="inferred from homology"/>
<dbReference type="GO" id="GO:0002939">
    <property type="term" value="P:tRNA N1-guanine methylation"/>
    <property type="evidence" value="ECO:0007669"/>
    <property type="project" value="TreeGrafter"/>
</dbReference>
<feature type="region of interest" description="Disordered" evidence="15">
    <location>
        <begin position="179"/>
        <end position="202"/>
    </location>
</feature>
<dbReference type="InterPro" id="IPR023148">
    <property type="entry name" value="tRNA_m1G_MeTrfase_C_sf"/>
</dbReference>
<keyword evidence="11" id="KW-0819">tRNA processing</keyword>
<evidence type="ECO:0000256" key="3">
    <source>
        <dbReference type="ARBA" id="ARBA00007630"/>
    </source>
</evidence>
<evidence type="ECO:0000256" key="10">
    <source>
        <dbReference type="ARBA" id="ARBA00022691"/>
    </source>
</evidence>
<keyword evidence="8" id="KW-0489">Methyltransferase</keyword>
<sequence length="202" mass="22038">LCGDDVKRVIIESPYAAANGHTVAEHEAYARRCMADSLARGEAPLASHLLYTGILADGDPDERKRGMEAGFAWTAVAELVVLYADLGISHGMKVGEVTAMAVADAVIRMLPGALGEADSIAEESFSMGLLEYPQYTRPREFRGMGVPEVLLGGHHAKIVQWRRLQAIEKTRQRRPDLLAEYLQRTAPPAGEEDRPGRQGDQS</sequence>
<keyword evidence="10" id="KW-0949">S-adenosyl-L-methionine</keyword>
<feature type="non-terminal residue" evidence="17">
    <location>
        <position position="1"/>
    </location>
</feature>
<evidence type="ECO:0000256" key="2">
    <source>
        <dbReference type="ARBA" id="ARBA00004496"/>
    </source>
</evidence>
<evidence type="ECO:0000256" key="11">
    <source>
        <dbReference type="ARBA" id="ARBA00022694"/>
    </source>
</evidence>
<dbReference type="EMBL" id="LAZR01022485">
    <property type="protein sequence ID" value="KKL81703.1"/>
    <property type="molecule type" value="Genomic_DNA"/>
</dbReference>
<evidence type="ECO:0000256" key="1">
    <source>
        <dbReference type="ARBA" id="ARBA00002634"/>
    </source>
</evidence>
<evidence type="ECO:0000256" key="6">
    <source>
        <dbReference type="ARBA" id="ARBA00014679"/>
    </source>
</evidence>
<dbReference type="EC" id="2.1.1.228" evidence="5"/>
<feature type="domain" description="tRNA methyltransferase TRMD/TRM10-type" evidence="16">
    <location>
        <begin position="93"/>
        <end position="179"/>
    </location>
</feature>
<evidence type="ECO:0000256" key="5">
    <source>
        <dbReference type="ARBA" id="ARBA00012807"/>
    </source>
</evidence>
<feature type="compositionally biased region" description="Basic and acidic residues" evidence="15">
    <location>
        <begin position="191"/>
        <end position="202"/>
    </location>
</feature>
<comment type="similarity">
    <text evidence="3">Belongs to the RNA methyltransferase TrmD family.</text>
</comment>
<protein>
    <recommendedName>
        <fullName evidence="6">tRNA (guanine-N(1)-)-methyltransferase</fullName>
        <ecNumber evidence="5">2.1.1.228</ecNumber>
    </recommendedName>
    <alternativeName>
        <fullName evidence="12">M1G-methyltransferase</fullName>
    </alternativeName>
    <alternativeName>
        <fullName evidence="13">tRNA [GM37] methyltransferase</fullName>
    </alternativeName>
</protein>
<organism evidence="17">
    <name type="scientific">marine sediment metagenome</name>
    <dbReference type="NCBI Taxonomy" id="412755"/>
    <lineage>
        <taxon>unclassified sequences</taxon>
        <taxon>metagenomes</taxon>
        <taxon>ecological metagenomes</taxon>
    </lineage>
</organism>
<dbReference type="SUPFAM" id="SSF75217">
    <property type="entry name" value="alpha/beta knot"/>
    <property type="match status" value="1"/>
</dbReference>
<gene>
    <name evidence="17" type="ORF">LCGC14_1992080</name>
</gene>
<comment type="subcellular location">
    <subcellularLocation>
        <location evidence="2">Cytoplasm</location>
    </subcellularLocation>
</comment>
<comment type="caution">
    <text evidence="17">The sequence shown here is derived from an EMBL/GenBank/DDBJ whole genome shotgun (WGS) entry which is preliminary data.</text>
</comment>
<reference evidence="17" key="1">
    <citation type="journal article" date="2015" name="Nature">
        <title>Complex archaea that bridge the gap between prokaryotes and eukaryotes.</title>
        <authorList>
            <person name="Spang A."/>
            <person name="Saw J.H."/>
            <person name="Jorgensen S.L."/>
            <person name="Zaremba-Niedzwiedzka K."/>
            <person name="Martijn J."/>
            <person name="Lind A.E."/>
            <person name="van Eijk R."/>
            <person name="Schleper C."/>
            <person name="Guy L."/>
            <person name="Ettema T.J."/>
        </authorList>
    </citation>
    <scope>NUCLEOTIDE SEQUENCE</scope>
</reference>
<dbReference type="Gene3D" id="1.10.1270.20">
    <property type="entry name" value="tRNA(m1g37)methyltransferase, domain 2"/>
    <property type="match status" value="1"/>
</dbReference>
<dbReference type="Pfam" id="PF01746">
    <property type="entry name" value="tRNA_m1G_MT"/>
    <property type="match status" value="1"/>
</dbReference>
<evidence type="ECO:0000256" key="13">
    <source>
        <dbReference type="ARBA" id="ARBA00033392"/>
    </source>
</evidence>
<evidence type="ECO:0000256" key="7">
    <source>
        <dbReference type="ARBA" id="ARBA00022490"/>
    </source>
</evidence>
<comment type="subunit">
    <text evidence="4">Homodimer.</text>
</comment>
<dbReference type="PANTHER" id="PTHR46417">
    <property type="entry name" value="TRNA (GUANINE-N(1)-)-METHYLTRANSFERASE"/>
    <property type="match status" value="1"/>
</dbReference>
<evidence type="ECO:0000256" key="4">
    <source>
        <dbReference type="ARBA" id="ARBA00011738"/>
    </source>
</evidence>
<evidence type="ECO:0000256" key="12">
    <source>
        <dbReference type="ARBA" id="ARBA00029736"/>
    </source>
</evidence>
<dbReference type="PANTHER" id="PTHR46417:SF1">
    <property type="entry name" value="TRNA (GUANINE-N(1)-)-METHYLTRANSFERASE"/>
    <property type="match status" value="1"/>
</dbReference>
<dbReference type="InterPro" id="IPR016009">
    <property type="entry name" value="tRNA_MeTrfase_TRMD/TRM10"/>
</dbReference>
<evidence type="ECO:0000256" key="9">
    <source>
        <dbReference type="ARBA" id="ARBA00022679"/>
    </source>
</evidence>
<comment type="function">
    <text evidence="1">Specifically methylates guanosine-37 in various tRNAs.</text>
</comment>
<dbReference type="AlphaFoldDB" id="A0A0F9F5Y2"/>
<keyword evidence="9" id="KW-0808">Transferase</keyword>
<name>A0A0F9F5Y2_9ZZZZ</name>
<evidence type="ECO:0000313" key="17">
    <source>
        <dbReference type="EMBL" id="KKL81703.1"/>
    </source>
</evidence>
<comment type="catalytic activity">
    <reaction evidence="14">
        <text>guanosine(37) in tRNA + S-adenosyl-L-methionine = N(1)-methylguanosine(37) in tRNA + S-adenosyl-L-homocysteine + H(+)</text>
        <dbReference type="Rhea" id="RHEA:36899"/>
        <dbReference type="Rhea" id="RHEA-COMP:10145"/>
        <dbReference type="Rhea" id="RHEA-COMP:10147"/>
        <dbReference type="ChEBI" id="CHEBI:15378"/>
        <dbReference type="ChEBI" id="CHEBI:57856"/>
        <dbReference type="ChEBI" id="CHEBI:59789"/>
        <dbReference type="ChEBI" id="CHEBI:73542"/>
        <dbReference type="ChEBI" id="CHEBI:74269"/>
        <dbReference type="EC" id="2.1.1.228"/>
    </reaction>
</comment>
<dbReference type="InterPro" id="IPR029026">
    <property type="entry name" value="tRNA_m1G_MTases_N"/>
</dbReference>
<dbReference type="GO" id="GO:0052906">
    <property type="term" value="F:tRNA (guanine(37)-N1)-methyltransferase activity"/>
    <property type="evidence" value="ECO:0007669"/>
    <property type="project" value="UniProtKB-EC"/>
</dbReference>
<evidence type="ECO:0000256" key="14">
    <source>
        <dbReference type="ARBA" id="ARBA00047783"/>
    </source>
</evidence>
<keyword evidence="7" id="KW-0963">Cytoplasm</keyword>